<dbReference type="OrthoDB" id="9803319at2"/>
<dbReference type="InterPro" id="IPR001080">
    <property type="entry name" value="3Fe4S_ferredoxin"/>
</dbReference>
<keyword evidence="2 6" id="KW-0479">Metal-binding</keyword>
<keyword evidence="9" id="KW-1185">Reference proteome</keyword>
<keyword evidence="5 6" id="KW-0411">Iron-sulfur</keyword>
<dbReference type="PROSITE" id="PS51379">
    <property type="entry name" value="4FE4S_FER_2"/>
    <property type="match status" value="1"/>
</dbReference>
<keyword evidence="1 6" id="KW-0813">Transport</keyword>
<evidence type="ECO:0000256" key="6">
    <source>
        <dbReference type="RuleBase" id="RU368020"/>
    </source>
</evidence>
<evidence type="ECO:0000259" key="7">
    <source>
        <dbReference type="PROSITE" id="PS51379"/>
    </source>
</evidence>
<dbReference type="SUPFAM" id="SSF54862">
    <property type="entry name" value="4Fe-4S ferredoxins"/>
    <property type="match status" value="1"/>
</dbReference>
<organism evidence="8 9">
    <name type="scientific">Sedimentibacter saalensis</name>
    <dbReference type="NCBI Taxonomy" id="130788"/>
    <lineage>
        <taxon>Bacteria</taxon>
        <taxon>Bacillati</taxon>
        <taxon>Bacillota</taxon>
        <taxon>Tissierellia</taxon>
        <taxon>Sedimentibacter</taxon>
    </lineage>
</organism>
<dbReference type="Proteomes" id="UP000315343">
    <property type="component" value="Unassembled WGS sequence"/>
</dbReference>
<evidence type="ECO:0000256" key="5">
    <source>
        <dbReference type="ARBA" id="ARBA00023014"/>
    </source>
</evidence>
<protein>
    <recommendedName>
        <fullName evidence="6">Ferredoxin</fullName>
    </recommendedName>
</protein>
<evidence type="ECO:0000256" key="4">
    <source>
        <dbReference type="ARBA" id="ARBA00023004"/>
    </source>
</evidence>
<name>A0A562JHD8_9FIRM</name>
<dbReference type="InterPro" id="IPR017900">
    <property type="entry name" value="4Fe4S_Fe_S_CS"/>
</dbReference>
<evidence type="ECO:0000313" key="8">
    <source>
        <dbReference type="EMBL" id="TWH82682.1"/>
    </source>
</evidence>
<comment type="caution">
    <text evidence="8">The sequence shown here is derived from an EMBL/GenBank/DDBJ whole genome shotgun (WGS) entry which is preliminary data.</text>
</comment>
<dbReference type="GO" id="GO:0051536">
    <property type="term" value="F:iron-sulfur cluster binding"/>
    <property type="evidence" value="ECO:0007669"/>
    <property type="project" value="UniProtKB-KW"/>
</dbReference>
<sequence>MKAIVDRDACISCGLCESLCPDVFKLDDENISVVIADPVPSEFEACAEESKESCPTNAIFIE</sequence>
<evidence type="ECO:0000256" key="3">
    <source>
        <dbReference type="ARBA" id="ARBA00022982"/>
    </source>
</evidence>
<dbReference type="EMBL" id="VLKH01000002">
    <property type="protein sequence ID" value="TWH82682.1"/>
    <property type="molecule type" value="Genomic_DNA"/>
</dbReference>
<reference evidence="8 9" key="1">
    <citation type="submission" date="2019-07" db="EMBL/GenBank/DDBJ databases">
        <title>Genomic Encyclopedia of Type Strains, Phase I: the one thousand microbial genomes (KMG-I) project.</title>
        <authorList>
            <person name="Kyrpides N."/>
        </authorList>
    </citation>
    <scope>NUCLEOTIDE SEQUENCE [LARGE SCALE GENOMIC DNA]</scope>
    <source>
        <strain evidence="8 9">DSM 13558</strain>
    </source>
</reference>
<accession>A0A562JHD8</accession>
<gene>
    <name evidence="8" type="ORF">LY60_00987</name>
</gene>
<dbReference type="InterPro" id="IPR017896">
    <property type="entry name" value="4Fe4S_Fe-S-bd"/>
</dbReference>
<keyword evidence="4 6" id="KW-0408">Iron</keyword>
<evidence type="ECO:0000256" key="1">
    <source>
        <dbReference type="ARBA" id="ARBA00022448"/>
    </source>
</evidence>
<dbReference type="Gene3D" id="3.30.70.20">
    <property type="match status" value="1"/>
</dbReference>
<dbReference type="AlphaFoldDB" id="A0A562JHD8"/>
<dbReference type="PRINTS" id="PR00352">
    <property type="entry name" value="3FE4SFRDOXIN"/>
</dbReference>
<dbReference type="InterPro" id="IPR051269">
    <property type="entry name" value="Fe-S_cluster_ET"/>
</dbReference>
<dbReference type="GO" id="GO:0005506">
    <property type="term" value="F:iron ion binding"/>
    <property type="evidence" value="ECO:0007669"/>
    <property type="project" value="UniProtKB-UniRule"/>
</dbReference>
<dbReference type="GO" id="GO:0009055">
    <property type="term" value="F:electron transfer activity"/>
    <property type="evidence" value="ECO:0007669"/>
    <property type="project" value="UniProtKB-UniRule"/>
</dbReference>
<dbReference type="RefSeq" id="WP_019227839.1">
    <property type="nucleotide sequence ID" value="NZ_DAMBUX010000021.1"/>
</dbReference>
<dbReference type="PANTHER" id="PTHR36923">
    <property type="entry name" value="FERREDOXIN"/>
    <property type="match status" value="1"/>
</dbReference>
<keyword evidence="3 6" id="KW-0249">Electron transport</keyword>
<proteinExistence type="predicted"/>
<dbReference type="Pfam" id="PF13370">
    <property type="entry name" value="Fer4_13"/>
    <property type="match status" value="1"/>
</dbReference>
<evidence type="ECO:0000313" key="9">
    <source>
        <dbReference type="Proteomes" id="UP000315343"/>
    </source>
</evidence>
<evidence type="ECO:0000256" key="2">
    <source>
        <dbReference type="ARBA" id="ARBA00022723"/>
    </source>
</evidence>
<dbReference type="PROSITE" id="PS00198">
    <property type="entry name" value="4FE4S_FER_1"/>
    <property type="match status" value="1"/>
</dbReference>
<feature type="domain" description="4Fe-4S ferredoxin-type" evidence="7">
    <location>
        <begin position="1"/>
        <end position="29"/>
    </location>
</feature>
<dbReference type="PANTHER" id="PTHR36923:SF3">
    <property type="entry name" value="FERREDOXIN"/>
    <property type="match status" value="1"/>
</dbReference>
<comment type="function">
    <text evidence="6">Ferredoxins are iron-sulfur proteins that transfer electrons in a wide variety of metabolic reactions.</text>
</comment>